<dbReference type="InterPro" id="IPR051790">
    <property type="entry name" value="Cytochrome_c-biogenesis_DsbD"/>
</dbReference>
<feature type="transmembrane region" description="Helical" evidence="1">
    <location>
        <begin position="7"/>
        <end position="25"/>
    </location>
</feature>
<feature type="transmembrane region" description="Helical" evidence="1">
    <location>
        <begin position="165"/>
        <end position="188"/>
    </location>
</feature>
<dbReference type="PANTHER" id="PTHR31272:SF9">
    <property type="entry name" value="BLL1027 PROTEIN"/>
    <property type="match status" value="1"/>
</dbReference>
<feature type="transmembrane region" description="Helical" evidence="1">
    <location>
        <begin position="244"/>
        <end position="262"/>
    </location>
</feature>
<feature type="transmembrane region" description="Helical" evidence="1">
    <location>
        <begin position="45"/>
        <end position="74"/>
    </location>
</feature>
<proteinExistence type="predicted"/>
<keyword evidence="1" id="KW-0472">Membrane</keyword>
<reference evidence="2 3" key="1">
    <citation type="journal article" date="2016" name="Nat. Commun.">
        <title>Thousands of microbial genomes shed light on interconnected biogeochemical processes in an aquifer system.</title>
        <authorList>
            <person name="Anantharaman K."/>
            <person name="Brown C.T."/>
            <person name="Hug L.A."/>
            <person name="Sharon I."/>
            <person name="Castelle C.J."/>
            <person name="Probst A.J."/>
            <person name="Thomas B.C."/>
            <person name="Singh A."/>
            <person name="Wilkins M.J."/>
            <person name="Karaoz U."/>
            <person name="Brodie E.L."/>
            <person name="Williams K.H."/>
            <person name="Hubbard S.S."/>
            <person name="Banfield J.F."/>
        </authorList>
    </citation>
    <scope>NUCLEOTIDE SEQUENCE [LARGE SCALE GENOMIC DNA]</scope>
</reference>
<keyword evidence="1" id="KW-1133">Transmembrane helix</keyword>
<evidence type="ECO:0000313" key="2">
    <source>
        <dbReference type="EMBL" id="OGY64599.1"/>
    </source>
</evidence>
<feature type="transmembrane region" description="Helical" evidence="1">
    <location>
        <begin position="200"/>
        <end position="224"/>
    </location>
</feature>
<keyword evidence="1" id="KW-0812">Transmembrane</keyword>
<evidence type="ECO:0000313" key="3">
    <source>
        <dbReference type="Proteomes" id="UP000177960"/>
    </source>
</evidence>
<dbReference type="Proteomes" id="UP000177960">
    <property type="component" value="Unassembled WGS sequence"/>
</dbReference>
<gene>
    <name evidence="2" type="ORF">A3B92_00495</name>
</gene>
<organism evidence="2 3">
    <name type="scientific">Candidatus Harrisonbacteria bacterium RIFCSPHIGHO2_02_FULL_42_16</name>
    <dbReference type="NCBI Taxonomy" id="1798404"/>
    <lineage>
        <taxon>Bacteria</taxon>
        <taxon>Candidatus Harrisoniibacteriota</taxon>
    </lineage>
</organism>
<feature type="transmembrane region" description="Helical" evidence="1">
    <location>
        <begin position="121"/>
        <end position="144"/>
    </location>
</feature>
<dbReference type="PANTHER" id="PTHR31272">
    <property type="entry name" value="CYTOCHROME C-TYPE BIOGENESIS PROTEIN HI_1454-RELATED"/>
    <property type="match status" value="1"/>
</dbReference>
<sequence length="263" mass="28846">MEIKFRKILILILVGIALVGLAIIFRSNPAVSGWLWSVSNGGKWLLPLVGVAALIDSINPCAFSILLLTIAFLFSVGKLRSRILEIGGVYILGIFLVYILIGLGILQALHLFNTPHFMAKVGAFLLIALGVINLINEFFPNFPIKLRIPSAAHHKMAELMDKGSIPAAFLLGILVGLCEFPCTGGPYLMVLGLLHDQSTYFTGLGYLFLYNLIFVLPLVVILLIASDKILLTQVQAWQQKEWRLMRFGGGIAMVVLGSIILLF</sequence>
<feature type="transmembrane region" description="Helical" evidence="1">
    <location>
        <begin position="86"/>
        <end position="109"/>
    </location>
</feature>
<evidence type="ECO:0000256" key="1">
    <source>
        <dbReference type="SAM" id="Phobius"/>
    </source>
</evidence>
<name>A0A1G1ZJI0_9BACT</name>
<accession>A0A1G1ZJI0</accession>
<dbReference type="STRING" id="1798404.A3B92_00495"/>
<comment type="caution">
    <text evidence="2">The sequence shown here is derived from an EMBL/GenBank/DDBJ whole genome shotgun (WGS) entry which is preliminary data.</text>
</comment>
<dbReference type="EMBL" id="MHJG01000002">
    <property type="protein sequence ID" value="OGY64599.1"/>
    <property type="molecule type" value="Genomic_DNA"/>
</dbReference>
<protein>
    <submittedName>
        <fullName evidence="2">Uncharacterized protein</fullName>
    </submittedName>
</protein>
<dbReference type="AlphaFoldDB" id="A0A1G1ZJI0"/>